<evidence type="ECO:0000256" key="1">
    <source>
        <dbReference type="SAM" id="MobiDB-lite"/>
    </source>
</evidence>
<accession>A0A645EH51</accession>
<comment type="caution">
    <text evidence="2">The sequence shown here is derived from an EMBL/GenBank/DDBJ whole genome shotgun (WGS) entry which is preliminary data.</text>
</comment>
<name>A0A645EH51_9ZZZZ</name>
<dbReference type="AlphaFoldDB" id="A0A645EH51"/>
<dbReference type="EMBL" id="VSSQ01047364">
    <property type="protein sequence ID" value="MPN01345.1"/>
    <property type="molecule type" value="Genomic_DNA"/>
</dbReference>
<gene>
    <name evidence="2" type="ORF">SDC9_148554</name>
</gene>
<proteinExistence type="predicted"/>
<protein>
    <submittedName>
        <fullName evidence="2">Uncharacterized protein</fullName>
    </submittedName>
</protein>
<feature type="compositionally biased region" description="Basic and acidic residues" evidence="1">
    <location>
        <begin position="174"/>
        <end position="185"/>
    </location>
</feature>
<evidence type="ECO:0000313" key="2">
    <source>
        <dbReference type="EMBL" id="MPN01345.1"/>
    </source>
</evidence>
<reference evidence="2" key="1">
    <citation type="submission" date="2019-08" db="EMBL/GenBank/DDBJ databases">
        <authorList>
            <person name="Kucharzyk K."/>
            <person name="Murdoch R.W."/>
            <person name="Higgins S."/>
            <person name="Loffler F."/>
        </authorList>
    </citation>
    <scope>NUCLEOTIDE SEQUENCE</scope>
</reference>
<organism evidence="2">
    <name type="scientific">bioreactor metagenome</name>
    <dbReference type="NCBI Taxonomy" id="1076179"/>
    <lineage>
        <taxon>unclassified sequences</taxon>
        <taxon>metagenomes</taxon>
        <taxon>ecological metagenomes</taxon>
    </lineage>
</organism>
<feature type="region of interest" description="Disordered" evidence="1">
    <location>
        <begin position="172"/>
        <end position="193"/>
    </location>
</feature>
<sequence length="193" mass="19370">MEPRQVHVRVGRHRHGGGGVGRGILAALQFRAAGGVPHDGHRHHAMGRRLHGGGAGRRSRAAPGVALCGACRSAPTRLGRAAGRAGHGGVRDGAALSGLCTLGVPDLRAAGAGHAGGRAGNLALGGRTSFCAWRRGRPFAVADRRHAGGGGSGAAHAQGVAGLAGGRHRLAARAGREPEPAERERAGHHRATG</sequence>